<evidence type="ECO:0000313" key="2">
    <source>
        <dbReference type="EMBL" id="SVA20393.1"/>
    </source>
</evidence>
<dbReference type="AlphaFoldDB" id="A0A381U1R4"/>
<evidence type="ECO:0000256" key="1">
    <source>
        <dbReference type="SAM" id="Phobius"/>
    </source>
</evidence>
<dbReference type="EMBL" id="UINC01005294">
    <property type="protein sequence ID" value="SVA20393.1"/>
    <property type="molecule type" value="Genomic_DNA"/>
</dbReference>
<protein>
    <submittedName>
        <fullName evidence="2">Uncharacterized protein</fullName>
    </submittedName>
</protein>
<dbReference type="SUPFAM" id="SSF49899">
    <property type="entry name" value="Concanavalin A-like lectins/glucanases"/>
    <property type="match status" value="1"/>
</dbReference>
<feature type="transmembrane region" description="Helical" evidence="1">
    <location>
        <begin position="919"/>
        <end position="944"/>
    </location>
</feature>
<name>A0A381U1R4_9ZZZZ</name>
<accession>A0A381U1R4</accession>
<sequence>MKKWLTTRLLLLGVMGVLFVLLNMSALFGDSPPSSSFGSHATITVQNGSTTTDYDGVLPITMQPQNLILGGFVNSSMSDTLFTDQNATEIGGIGQNITQNAQPFFWYGIIPKQNSKQFKLYTFNDTPATHKFPLGGGSDHITIPHSSSLNITDDLTLEASVNLKDNANKTLMEKPNAWKIFTDANGELQLGVFATFDGWGMQNLIPWPTSKTLAGDGDYDYSASPNRKILRNESQACQGKSWDGERNYYTWSQNPYTLFDHWSVSYDDTHDYPSALGGYNSRAVAIFGGYKDQHSDPANSAWQNTSGYFNYIMYPYVNSIVNDVGVNWFSDHEIGFMFATPRGNTPATWALAGIPYNDSGIFTAGSLQAYNSGSYNQATIQRGERLDDLQAGETLYNVAGYKHSYGQSDTIYNNMRYDHTSNNKMDGGSYGNGYIYDDDSGQGWEIWKIGTAEVGLDEINGIRDIAGLTPNEEGFWFLNHGNGVGTTNDMLGDYNNDGQISSADAHIHFMGYTDNSYIKMNTWTGTYWPCKVTLSLTPFDDTTSHTKRQPDWSGDPLSNVVIKAVHCNVAQYYYGYIQGKLGYDANHSDTTSQYNHYNGNDCISTSAWYSGSHAQFHKSSGSHTGGNYPNSSVGSWYLPDQKSECFAYEVTNTLSCGNGGSNEWAVEDVQHLTAVISTNTTSGSYPTYTTAFWVSVYYTYDGSNTTFFDTNHILNEDTEYDLKVTLDYPELKVYVDDVEVLTDNTSLSSAMGTSTDAVVIGNSLKGWVDNLKIGGVDITSPTYVMDLQFEPSHNLNTQVGDVSNSWNYTGSVADQSASANNATYSITADTTDITTTMGGLVVADEPPPSGTDASIKDQIGAMPIGVFLTPQPVQASVLTAGLHDASTVGTMPQDAWWLLLATIIATVAGAKLMNYIPSLTIVAVAGGVVFAFIILFAGLTLWFLAFYTLWALGTISIQQYWKA</sequence>
<organism evidence="2">
    <name type="scientific">marine metagenome</name>
    <dbReference type="NCBI Taxonomy" id="408172"/>
    <lineage>
        <taxon>unclassified sequences</taxon>
        <taxon>metagenomes</taxon>
        <taxon>ecological metagenomes</taxon>
    </lineage>
</organism>
<gene>
    <name evidence="2" type="ORF">METZ01_LOCUS73247</name>
</gene>
<feature type="transmembrane region" description="Helical" evidence="1">
    <location>
        <begin position="895"/>
        <end position="912"/>
    </location>
</feature>
<keyword evidence="1" id="KW-0812">Transmembrane</keyword>
<proteinExistence type="predicted"/>
<keyword evidence="1" id="KW-0472">Membrane</keyword>
<reference evidence="2" key="1">
    <citation type="submission" date="2018-05" db="EMBL/GenBank/DDBJ databases">
        <authorList>
            <person name="Lanie J.A."/>
            <person name="Ng W.-L."/>
            <person name="Kazmierczak K.M."/>
            <person name="Andrzejewski T.M."/>
            <person name="Davidsen T.M."/>
            <person name="Wayne K.J."/>
            <person name="Tettelin H."/>
            <person name="Glass J.I."/>
            <person name="Rusch D."/>
            <person name="Podicherti R."/>
            <person name="Tsui H.-C.T."/>
            <person name="Winkler M.E."/>
        </authorList>
    </citation>
    <scope>NUCLEOTIDE SEQUENCE</scope>
</reference>
<keyword evidence="1" id="KW-1133">Transmembrane helix</keyword>
<dbReference type="InterPro" id="IPR013320">
    <property type="entry name" value="ConA-like_dom_sf"/>
</dbReference>